<proteinExistence type="predicted"/>
<dbReference type="GO" id="GO:0005524">
    <property type="term" value="F:ATP binding"/>
    <property type="evidence" value="ECO:0007669"/>
    <property type="project" value="TreeGrafter"/>
</dbReference>
<protein>
    <submittedName>
        <fullName evidence="2">MinD-like ATPase involved in chromosome partitioning or flagellar assembly</fullName>
    </submittedName>
</protein>
<dbReference type="GO" id="GO:0016887">
    <property type="term" value="F:ATP hydrolysis activity"/>
    <property type="evidence" value="ECO:0007669"/>
    <property type="project" value="TreeGrafter"/>
</dbReference>
<feature type="compositionally biased region" description="Low complexity" evidence="1">
    <location>
        <begin position="134"/>
        <end position="154"/>
    </location>
</feature>
<organism evidence="2 3">
    <name type="scientific">Micrococcus endophyticus</name>
    <dbReference type="NCBI Taxonomy" id="455343"/>
    <lineage>
        <taxon>Bacteria</taxon>
        <taxon>Bacillati</taxon>
        <taxon>Actinomycetota</taxon>
        <taxon>Actinomycetes</taxon>
        <taxon>Micrococcales</taxon>
        <taxon>Micrococcaceae</taxon>
        <taxon>Micrococcus</taxon>
    </lineage>
</organism>
<dbReference type="GO" id="GO:0051782">
    <property type="term" value="P:negative regulation of cell division"/>
    <property type="evidence" value="ECO:0007669"/>
    <property type="project" value="TreeGrafter"/>
</dbReference>
<dbReference type="Proteomes" id="UP000567246">
    <property type="component" value="Unassembled WGS sequence"/>
</dbReference>
<evidence type="ECO:0000313" key="2">
    <source>
        <dbReference type="EMBL" id="MBB5848650.1"/>
    </source>
</evidence>
<keyword evidence="3" id="KW-1185">Reference proteome</keyword>
<feature type="region of interest" description="Disordered" evidence="1">
    <location>
        <begin position="134"/>
        <end position="166"/>
    </location>
</feature>
<dbReference type="GO" id="GO:0005829">
    <property type="term" value="C:cytosol"/>
    <property type="evidence" value="ECO:0007669"/>
    <property type="project" value="TreeGrafter"/>
</dbReference>
<comment type="caution">
    <text evidence="2">The sequence shown here is derived from an EMBL/GenBank/DDBJ whole genome shotgun (WGS) entry which is preliminary data.</text>
</comment>
<accession>A0A7W9JIQ3</accession>
<keyword evidence="2" id="KW-0282">Flagellum</keyword>
<evidence type="ECO:0000256" key="1">
    <source>
        <dbReference type="SAM" id="MobiDB-lite"/>
    </source>
</evidence>
<keyword evidence="2" id="KW-0969">Cilium</keyword>
<gene>
    <name evidence="2" type="ORF">HDA33_001214</name>
</gene>
<dbReference type="EMBL" id="JACHMW010000001">
    <property type="protein sequence ID" value="MBB5848650.1"/>
    <property type="molecule type" value="Genomic_DNA"/>
</dbReference>
<dbReference type="InterPro" id="IPR050625">
    <property type="entry name" value="ParA/MinD_ATPase"/>
</dbReference>
<sequence length="452" mass="48474">MSTTLHLTGQVILTDSTGTRLPATDLATALDTVTTSRSGHTPTIAVTDAYKALPVDPATFTVHEDGQLTPAPDTTARPAYTLSYTAFTLTDPTGVASPVQPSALATIGQSAADRLGHEVTITSDLPGITDQHFTPTAPKTPAAPVSTAETFATRTRPERRRKAPAREGWRGALNEAFGWRLAPSADEQHARELITTVQRGLPGHRTAVVVNIKGGASKTTATYLLSATLGRVRGGTVLAWDNNENAGNLADRAMPASHHHTALDLLANIDQFRTPEHVDKLTGYVRAQGDNRFHVLASQDHAGDREVIDADAFRQMHAVLRQHYNLAIVDTGNASTAATWQAAVDVADTVVVAITNKEDAARRAFVTIDALRKAGHADKLSRSIALITQPAEASTERLDKVRELLAQHVAAVIVIPFDPALDEGDEIDWDRLHKKTRRAYLEATAALIEGLA</sequence>
<reference evidence="2 3" key="1">
    <citation type="submission" date="2020-08" db="EMBL/GenBank/DDBJ databases">
        <title>Sequencing the genomes of 1000 actinobacteria strains.</title>
        <authorList>
            <person name="Klenk H.-P."/>
        </authorList>
    </citation>
    <scope>NUCLEOTIDE SEQUENCE [LARGE SCALE GENOMIC DNA]</scope>
    <source>
        <strain evidence="2 3">DSM 17945</strain>
    </source>
</reference>
<dbReference type="RefSeq" id="WP_184171873.1">
    <property type="nucleotide sequence ID" value="NZ_BAABAG010000007.1"/>
</dbReference>
<name>A0A7W9JIQ3_9MICC</name>
<evidence type="ECO:0000313" key="3">
    <source>
        <dbReference type="Proteomes" id="UP000567246"/>
    </source>
</evidence>
<dbReference type="AlphaFoldDB" id="A0A7W9JIQ3"/>
<keyword evidence="2" id="KW-0966">Cell projection</keyword>
<dbReference type="PANTHER" id="PTHR43384">
    <property type="entry name" value="SEPTUM SITE-DETERMINING PROTEIN MIND HOMOLOG, CHLOROPLASTIC-RELATED"/>
    <property type="match status" value="1"/>
</dbReference>
<dbReference type="GO" id="GO:0009898">
    <property type="term" value="C:cytoplasmic side of plasma membrane"/>
    <property type="evidence" value="ECO:0007669"/>
    <property type="project" value="TreeGrafter"/>
</dbReference>
<dbReference type="PANTHER" id="PTHR43384:SF14">
    <property type="entry name" value="ESX-1 SECRETION-ASSOCIATED PROTEIN ESPI"/>
    <property type="match status" value="1"/>
</dbReference>
<dbReference type="InterPro" id="IPR027417">
    <property type="entry name" value="P-loop_NTPase"/>
</dbReference>
<dbReference type="SUPFAM" id="SSF52540">
    <property type="entry name" value="P-loop containing nucleoside triphosphate hydrolases"/>
    <property type="match status" value="1"/>
</dbReference>
<dbReference type="Gene3D" id="3.40.50.300">
    <property type="entry name" value="P-loop containing nucleotide triphosphate hydrolases"/>
    <property type="match status" value="1"/>
</dbReference>